<keyword evidence="8 14" id="KW-0106">Calcium</keyword>
<accession>A0A0L1IWD9</accession>
<organism evidence="16 17">
    <name type="scientific">Aspergillus nomiae NRRL (strain ATCC 15546 / NRRL 13137 / CBS 260.88 / M93)</name>
    <dbReference type="NCBI Taxonomy" id="1509407"/>
    <lineage>
        <taxon>Eukaryota</taxon>
        <taxon>Fungi</taxon>
        <taxon>Dikarya</taxon>
        <taxon>Ascomycota</taxon>
        <taxon>Pezizomycotina</taxon>
        <taxon>Eurotiomycetes</taxon>
        <taxon>Eurotiomycetidae</taxon>
        <taxon>Eurotiales</taxon>
        <taxon>Aspergillaceae</taxon>
        <taxon>Aspergillus</taxon>
        <taxon>Aspergillus subgen. Circumdati</taxon>
    </lineage>
</organism>
<dbReference type="GO" id="GO:0046872">
    <property type="term" value="F:metal ion binding"/>
    <property type="evidence" value="ECO:0007669"/>
    <property type="project" value="UniProtKB-KW"/>
</dbReference>
<dbReference type="SUPFAM" id="SSF53474">
    <property type="entry name" value="alpha/beta-Hydrolases"/>
    <property type="match status" value="1"/>
</dbReference>
<evidence type="ECO:0000256" key="5">
    <source>
        <dbReference type="ARBA" id="ARBA00012094"/>
    </source>
</evidence>
<evidence type="ECO:0000256" key="10">
    <source>
        <dbReference type="ARBA" id="ARBA00022878"/>
    </source>
</evidence>
<dbReference type="Gene3D" id="3.90.850.10">
    <property type="entry name" value="Fumarylacetoacetase-like, C-terminal domain"/>
    <property type="match status" value="1"/>
</dbReference>
<comment type="cofactor">
    <cofactor evidence="1 14">
        <name>Ca(2+)</name>
        <dbReference type="ChEBI" id="CHEBI:29108"/>
    </cofactor>
</comment>
<dbReference type="InterPro" id="IPR013736">
    <property type="entry name" value="Xaa-Pro_dipept_C"/>
</dbReference>
<dbReference type="SUPFAM" id="SSF63433">
    <property type="entry name" value="Fumarylacetoacetate hydrolase, FAH, N-terminal domain"/>
    <property type="match status" value="1"/>
</dbReference>
<feature type="binding site" evidence="13">
    <location>
        <position position="332"/>
    </location>
    <ligand>
        <name>substrate</name>
    </ligand>
</feature>
<dbReference type="STRING" id="1509407.A0A0L1IWD9"/>
<proteinExistence type="inferred from homology"/>
<feature type="binding site" evidence="14">
    <location>
        <position position="182"/>
    </location>
    <ligand>
        <name>Ca(2+)</name>
        <dbReference type="ChEBI" id="CHEBI:29108"/>
    </ligand>
</feature>
<dbReference type="InterPro" id="IPR015377">
    <property type="entry name" value="Fumarylacetoacetase_N"/>
</dbReference>
<dbReference type="PANTHER" id="PTHR43069:SF2">
    <property type="entry name" value="FUMARYLACETOACETASE"/>
    <property type="match status" value="1"/>
</dbReference>
<dbReference type="Pfam" id="PF08530">
    <property type="entry name" value="PepX_C"/>
    <property type="match status" value="1"/>
</dbReference>
<evidence type="ECO:0000256" key="11">
    <source>
        <dbReference type="ARBA" id="ARBA00023232"/>
    </source>
</evidence>
<dbReference type="InterPro" id="IPR000383">
    <property type="entry name" value="Xaa-Pro-like_dom"/>
</dbReference>
<dbReference type="RefSeq" id="XP_015404735.1">
    <property type="nucleotide sequence ID" value="XM_015553256.1"/>
</dbReference>
<evidence type="ECO:0000313" key="16">
    <source>
        <dbReference type="EMBL" id="KNG83812.1"/>
    </source>
</evidence>
<evidence type="ECO:0000256" key="12">
    <source>
        <dbReference type="PIRSR" id="PIRSR605959-1"/>
    </source>
</evidence>
<evidence type="ECO:0000256" key="2">
    <source>
        <dbReference type="ARBA" id="ARBA00001946"/>
    </source>
</evidence>
<feature type="binding site" evidence="13">
    <location>
        <position position="221"/>
    </location>
    <ligand>
        <name>substrate</name>
    </ligand>
</feature>
<dbReference type="InterPro" id="IPR005959">
    <property type="entry name" value="Fumarylacetoacetase"/>
</dbReference>
<dbReference type="InterPro" id="IPR036663">
    <property type="entry name" value="Fumarylacetoacetase_C_sf"/>
</dbReference>
<protein>
    <recommendedName>
        <fullName evidence="5">fumarylacetoacetase</fullName>
        <ecNumber evidence="5">3.7.1.2</ecNumber>
    </recommendedName>
</protein>
<dbReference type="GeneID" id="26809804"/>
<comment type="similarity">
    <text evidence="4">Belongs to the FAH family.</text>
</comment>
<feature type="binding site" evidence="14">
    <location>
        <position position="214"/>
    </location>
    <ligand>
        <name>Ca(2+)</name>
        <dbReference type="ChEBI" id="CHEBI:29108"/>
    </ligand>
</feature>
<feature type="binding site" evidence="14">
    <location>
        <position position="110"/>
    </location>
    <ligand>
        <name>Ca(2+)</name>
        <dbReference type="ChEBI" id="CHEBI:29108"/>
    </ligand>
</feature>
<dbReference type="InterPro" id="IPR029058">
    <property type="entry name" value="AB_hydrolase_fold"/>
</dbReference>
<feature type="binding site" evidence="14">
    <location>
        <position position="180"/>
    </location>
    <ligand>
        <name>Ca(2+)</name>
        <dbReference type="ChEBI" id="CHEBI:29108"/>
    </ligand>
</feature>
<dbReference type="OrthoDB" id="416441at2759"/>
<dbReference type="GO" id="GO:0006559">
    <property type="term" value="P:L-phenylalanine catabolic process"/>
    <property type="evidence" value="ECO:0007669"/>
    <property type="project" value="UniProtKB-KW"/>
</dbReference>
<evidence type="ECO:0000256" key="4">
    <source>
        <dbReference type="ARBA" id="ARBA00010211"/>
    </source>
</evidence>
<keyword evidence="7" id="KW-0378">Hydrolase</keyword>
<evidence type="ECO:0000313" key="17">
    <source>
        <dbReference type="Proteomes" id="UP000037505"/>
    </source>
</evidence>
<dbReference type="AlphaFoldDB" id="A0A0L1IWD9"/>
<name>A0A0L1IWD9_ASPN3</name>
<evidence type="ECO:0000256" key="9">
    <source>
        <dbReference type="ARBA" id="ARBA00022842"/>
    </source>
</evidence>
<evidence type="ECO:0000256" key="6">
    <source>
        <dbReference type="ARBA" id="ARBA00022723"/>
    </source>
</evidence>
<dbReference type="InterPro" id="IPR005674">
    <property type="entry name" value="CocE/Ser_esterase"/>
</dbReference>
<keyword evidence="11" id="KW-0585">Phenylalanine catabolism</keyword>
<dbReference type="EMBL" id="JNOM01000245">
    <property type="protein sequence ID" value="KNG83812.1"/>
    <property type="molecule type" value="Genomic_DNA"/>
</dbReference>
<keyword evidence="9 14" id="KW-0460">Magnesium</keyword>
<evidence type="ECO:0000256" key="13">
    <source>
        <dbReference type="PIRSR" id="PIRSR605959-2"/>
    </source>
</evidence>
<comment type="pathway">
    <text evidence="3">Amino-acid degradation; L-phenylalanine degradation; acetoacetate and fumarate from L-phenylalanine: step 6/6.</text>
</comment>
<evidence type="ECO:0000256" key="3">
    <source>
        <dbReference type="ARBA" id="ARBA00004782"/>
    </source>
</evidence>
<comment type="caution">
    <text evidence="16">The sequence shown here is derived from an EMBL/GenBank/DDBJ whole genome shotgun (WGS) entry which is preliminary data.</text>
</comment>
<dbReference type="Pfam" id="PF01557">
    <property type="entry name" value="FAA_hydrolase"/>
    <property type="match status" value="1"/>
</dbReference>
<dbReference type="GO" id="GO:0004334">
    <property type="term" value="F:fumarylacetoacetase activity"/>
    <property type="evidence" value="ECO:0007669"/>
    <property type="project" value="UniProtKB-EC"/>
</dbReference>
<gene>
    <name evidence="16" type="ORF">ANOM_008000</name>
</gene>
<dbReference type="Pfam" id="PF09298">
    <property type="entry name" value="FAA_hydrolase_N"/>
    <property type="match status" value="1"/>
</dbReference>
<dbReference type="GO" id="GO:1902000">
    <property type="term" value="P:homogentisate catabolic process"/>
    <property type="evidence" value="ECO:0007669"/>
    <property type="project" value="TreeGrafter"/>
</dbReference>
<dbReference type="SUPFAM" id="SSF49785">
    <property type="entry name" value="Galactose-binding domain-like"/>
    <property type="match status" value="1"/>
</dbReference>
<dbReference type="GO" id="GO:0008239">
    <property type="term" value="F:dipeptidyl-peptidase activity"/>
    <property type="evidence" value="ECO:0007669"/>
    <property type="project" value="InterPro"/>
</dbReference>
<feature type="domain" description="Xaa-Pro dipeptidyl-peptidase C-terminal" evidence="15">
    <location>
        <begin position="730"/>
        <end position="1002"/>
    </location>
</feature>
<evidence type="ECO:0000256" key="8">
    <source>
        <dbReference type="ARBA" id="ARBA00022837"/>
    </source>
</evidence>
<dbReference type="Gene3D" id="3.40.50.1820">
    <property type="entry name" value="alpha/beta hydrolase"/>
    <property type="match status" value="1"/>
</dbReference>
<evidence type="ECO:0000256" key="14">
    <source>
        <dbReference type="PIRSR" id="PIRSR605959-3"/>
    </source>
</evidence>
<dbReference type="Gene3D" id="2.60.120.260">
    <property type="entry name" value="Galactose-binding domain-like"/>
    <property type="match status" value="1"/>
</dbReference>
<feature type="binding site" evidence="13">
    <location>
        <position position="112"/>
    </location>
    <ligand>
        <name>substrate</name>
    </ligand>
</feature>
<dbReference type="SMART" id="SM00939">
    <property type="entry name" value="PepX_C"/>
    <property type="match status" value="1"/>
</dbReference>
<dbReference type="InterPro" id="IPR036462">
    <property type="entry name" value="Fumarylacetoacetase_N_sf"/>
</dbReference>
<reference evidence="16 17" key="1">
    <citation type="submission" date="2014-06" db="EMBL/GenBank/DDBJ databases">
        <title>The Genome of the Aflatoxigenic Filamentous Fungus Aspergillus nomius.</title>
        <authorList>
            <person name="Moore M.G."/>
            <person name="Shannon B.M."/>
            <person name="Brian M.M."/>
        </authorList>
    </citation>
    <scope>NUCLEOTIDE SEQUENCE [LARGE SCALE GENOMIC DNA]</scope>
    <source>
        <strain evidence="16 17">NRRL 13137</strain>
    </source>
</reference>
<dbReference type="PANTHER" id="PTHR43069">
    <property type="entry name" value="FUMARYLACETOACETASE"/>
    <property type="match status" value="1"/>
</dbReference>
<dbReference type="InterPro" id="IPR011234">
    <property type="entry name" value="Fumarylacetoacetase-like_C"/>
</dbReference>
<keyword evidence="10" id="KW-0828">Tyrosine catabolism</keyword>
<dbReference type="EC" id="3.7.1.2" evidence="5"/>
<feature type="active site" description="Proton acceptor" evidence="12">
    <location>
        <position position="117"/>
    </location>
</feature>
<dbReference type="InterPro" id="IPR008979">
    <property type="entry name" value="Galactose-bd-like_sf"/>
</dbReference>
<keyword evidence="6 14" id="KW-0479">Metal-binding</keyword>
<comment type="cofactor">
    <cofactor evidence="2 14">
        <name>Mg(2+)</name>
        <dbReference type="ChEBI" id="CHEBI:18420"/>
    </cofactor>
</comment>
<dbReference type="SUPFAM" id="SSF56529">
    <property type="entry name" value="FAH"/>
    <property type="match status" value="1"/>
</dbReference>
<evidence type="ECO:0000259" key="15">
    <source>
        <dbReference type="SMART" id="SM00939"/>
    </source>
</evidence>
<dbReference type="GO" id="GO:0006572">
    <property type="term" value="P:L-tyrosine catabolic process"/>
    <property type="evidence" value="ECO:0007669"/>
    <property type="project" value="UniProtKB-KW"/>
</dbReference>
<dbReference type="NCBIfam" id="TIGR00976">
    <property type="entry name" value="CocE_NonD"/>
    <property type="match status" value="1"/>
</dbReference>
<feature type="binding site" evidence="14">
    <location>
        <position position="234"/>
    </location>
    <ligand>
        <name>Mg(2+)</name>
        <dbReference type="ChEBI" id="CHEBI:18420"/>
    </ligand>
</feature>
<dbReference type="Proteomes" id="UP000037505">
    <property type="component" value="Unassembled WGS sequence"/>
</dbReference>
<dbReference type="Pfam" id="PF02129">
    <property type="entry name" value="Peptidase_S15"/>
    <property type="match status" value="1"/>
</dbReference>
<keyword evidence="17" id="KW-1185">Reference proteome</keyword>
<feature type="binding site" evidence="14">
    <location>
        <position position="238"/>
    </location>
    <ligand>
        <name>Mg(2+)</name>
        <dbReference type="ChEBI" id="CHEBI:18420"/>
    </ligand>
</feature>
<dbReference type="Gene3D" id="2.30.30.230">
    <property type="entry name" value="Fumarylacetoacetase, N-terminal domain"/>
    <property type="match status" value="1"/>
</dbReference>
<evidence type="ECO:0000256" key="1">
    <source>
        <dbReference type="ARBA" id="ARBA00001913"/>
    </source>
</evidence>
<evidence type="ECO:0000256" key="7">
    <source>
        <dbReference type="ARBA" id="ARBA00022801"/>
    </source>
</evidence>
<sequence>MTPFTIDNLPYGVISTHDNSSKRCAVAFQQFAIDLDLLYRHDFFASIPELDVNVFAEDNWNVFAVLPLSTRATVRARIRCGILDKTINKALVPLSNVENHLPMHTHNFSDFYCSLEHAKNCTEVMKMKMSSNWFSIPSVYNGRTSSLAVSGTPVTRPYGMYPDPQTGVVSFQPESKLDFELEMGVWLSTPVPRGQRLDIAKSKEHIFGFTLLNDWSSRQIQKFEMTPLGCFHSKGSLTSVSPWIVPIEALEPFKCEKMVQQDPLPMPHLMPRDDAALTYDIDLSVTLLRDEKPYRLCESNLNTLYWTPIQQLAHLASAGEGLLTGDVFGTGTISSSTTNSDGEKIGLGCLVERGLPRTMLKSAPSDLHETFLQDGDEVIMEGRLIPKSHSWKKQSTTNSSSESVQRHQFRMAAQVNDASSVDTTSYPYIFEKNVSVPLKNQSFIRCNVYRPKTSDPSEKHPVLATYGPYGKDVHYHYFNGPSYADLNPDHKTEHSAWETPTPSYWTKHGYVVVRADESGSGQSPGFLDCLSPTTIDSFCELIEWASEQTWSNGKVGLLGISYFGATQWQVAARRPKGLAAIVPWEGFSDFYRDATRHGGILCNAGIDGIFKRQIGPNQYGLPGRAARNRGDDTIEGSLSEAELAMSRVTLVDRAREARFRDGDHYASVNFNLEDVQVPLLSVANLGGILLHLRGNVQGYTHAGSDFKYLRFIVGRHDLPFYYTEEVEIQRSFLDAFLLGQDRVGWSRKGAVPPVDLILRKGNVGYNDPQSESKFLRRKENEWPIARTQYTPLFLHRDETLSWTKPRTDLTMPHKVEYHAFGDGDNCRPSVSFTSPQFESETEITGHIVVRLNVSMSRGRWQSTTPSDMDLFLSLRHIASSGEEVFYTGTTGEPAPITKGSLRVSLRRTNPQHPRHRPWLPHRDYLSTDVLPVIPNEVYTVDVELWPTNVVVQRDERLVLDIGASELAGSGLFQHDDPSDRPETVFKGNNHVHFGANYDNWISLPVIPNGI</sequence>
<feature type="binding site" evidence="14">
    <location>
        <position position="214"/>
    </location>
    <ligand>
        <name>Mg(2+)</name>
        <dbReference type="ChEBI" id="CHEBI:18420"/>
    </ligand>
</feature>